<sequence length="251" mass="28082">MDAIVTYIQPYSLVASRLSPLFIGMSMTPIARFPATVRLLLLLIFTIAITQITTQQWEALPKSTWVYEILGEFGLGVLMALGFQIVFAAMQIMGRVLDMQIGFAAAGVIDPISRNNDPLLGTILSLFVTLLILVSNTHHHILGVIVEIFSFVPPGSWNGEFYFANIMGYLSSQLVFAFLLFGPVMMALWMLDLFNGIIAKTMPQMNVYFVMLPLKIGVGIFLMSVAMQYVKPLISQILQSLVEWFRFGWVL</sequence>
<evidence type="ECO:0000313" key="9">
    <source>
        <dbReference type="Proteomes" id="UP001595478"/>
    </source>
</evidence>
<evidence type="ECO:0000256" key="4">
    <source>
        <dbReference type="ARBA" id="ARBA00022692"/>
    </source>
</evidence>
<keyword evidence="5 7" id="KW-1133">Transmembrane helix</keyword>
<gene>
    <name evidence="8" type="ORF">ACFOHL_07830</name>
</gene>
<reference evidence="9" key="1">
    <citation type="journal article" date="2019" name="Int. J. Syst. Evol. Microbiol.">
        <title>The Global Catalogue of Microorganisms (GCM) 10K type strain sequencing project: providing services to taxonomists for standard genome sequencing and annotation.</title>
        <authorList>
            <consortium name="The Broad Institute Genomics Platform"/>
            <consortium name="The Broad Institute Genome Sequencing Center for Infectious Disease"/>
            <person name="Wu L."/>
            <person name="Ma J."/>
        </authorList>
    </citation>
    <scope>NUCLEOTIDE SEQUENCE [LARGE SCALE GENOMIC DNA]</scope>
    <source>
        <strain evidence="9">KCTC 52473</strain>
    </source>
</reference>
<feature type="transmembrane region" description="Helical" evidence="7">
    <location>
        <begin position="118"/>
        <end position="141"/>
    </location>
</feature>
<evidence type="ECO:0000256" key="1">
    <source>
        <dbReference type="ARBA" id="ARBA00004651"/>
    </source>
</evidence>
<feature type="transmembrane region" description="Helical" evidence="7">
    <location>
        <begin position="206"/>
        <end position="230"/>
    </location>
</feature>
<comment type="subcellular location">
    <subcellularLocation>
        <location evidence="1">Cell membrane</location>
        <topology evidence="1">Multi-pass membrane protein</topology>
    </subcellularLocation>
</comment>
<feature type="transmembrane region" description="Helical" evidence="7">
    <location>
        <begin position="161"/>
        <end position="194"/>
    </location>
</feature>
<keyword evidence="6 7" id="KW-0472">Membrane</keyword>
<feature type="transmembrane region" description="Helical" evidence="7">
    <location>
        <begin position="35"/>
        <end position="53"/>
    </location>
</feature>
<dbReference type="EMBL" id="JBHRSW010000014">
    <property type="protein sequence ID" value="MFC3121528.1"/>
    <property type="molecule type" value="Genomic_DNA"/>
</dbReference>
<protein>
    <submittedName>
        <fullName evidence="8">Flagellar biosynthetic protein FliR</fullName>
    </submittedName>
</protein>
<keyword evidence="4 7" id="KW-0812">Transmembrane</keyword>
<dbReference type="PANTHER" id="PTHR30065:SF1">
    <property type="entry name" value="SURFACE PRESENTATION OF ANTIGENS PROTEIN SPAR"/>
    <property type="match status" value="1"/>
</dbReference>
<dbReference type="InterPro" id="IPR002010">
    <property type="entry name" value="T3SS_IM_R"/>
</dbReference>
<keyword evidence="8" id="KW-0966">Cell projection</keyword>
<dbReference type="RefSeq" id="WP_376919667.1">
    <property type="nucleotide sequence ID" value="NZ_JBHRSW010000014.1"/>
</dbReference>
<accession>A0ABV7FP88</accession>
<keyword evidence="9" id="KW-1185">Reference proteome</keyword>
<dbReference type="Proteomes" id="UP001595478">
    <property type="component" value="Unassembled WGS sequence"/>
</dbReference>
<feature type="transmembrane region" description="Helical" evidence="7">
    <location>
        <begin position="73"/>
        <end position="97"/>
    </location>
</feature>
<evidence type="ECO:0000256" key="6">
    <source>
        <dbReference type="ARBA" id="ARBA00023136"/>
    </source>
</evidence>
<organism evidence="8 9">
    <name type="scientific">Agaribacter flavus</name>
    <dbReference type="NCBI Taxonomy" id="1902781"/>
    <lineage>
        <taxon>Bacteria</taxon>
        <taxon>Pseudomonadati</taxon>
        <taxon>Pseudomonadota</taxon>
        <taxon>Gammaproteobacteria</taxon>
        <taxon>Alteromonadales</taxon>
        <taxon>Alteromonadaceae</taxon>
        <taxon>Agaribacter</taxon>
    </lineage>
</organism>
<comment type="similarity">
    <text evidence="2">Belongs to the FliR/MopE/SpaR family.</text>
</comment>
<name>A0ABV7FP88_9ALTE</name>
<proteinExistence type="inferred from homology"/>
<evidence type="ECO:0000313" key="8">
    <source>
        <dbReference type="EMBL" id="MFC3121528.1"/>
    </source>
</evidence>
<keyword evidence="8" id="KW-0282">Flagellum</keyword>
<evidence type="ECO:0000256" key="5">
    <source>
        <dbReference type="ARBA" id="ARBA00022989"/>
    </source>
</evidence>
<evidence type="ECO:0000256" key="3">
    <source>
        <dbReference type="ARBA" id="ARBA00022475"/>
    </source>
</evidence>
<dbReference type="PRINTS" id="PR00953">
    <property type="entry name" value="TYPE3IMRPROT"/>
</dbReference>
<keyword evidence="3" id="KW-1003">Cell membrane</keyword>
<dbReference type="Pfam" id="PF01311">
    <property type="entry name" value="Bac_export_1"/>
    <property type="match status" value="1"/>
</dbReference>
<keyword evidence="8" id="KW-0969">Cilium</keyword>
<dbReference type="PANTHER" id="PTHR30065">
    <property type="entry name" value="FLAGELLAR BIOSYNTHETIC PROTEIN FLIR"/>
    <property type="match status" value="1"/>
</dbReference>
<comment type="caution">
    <text evidence="8">The sequence shown here is derived from an EMBL/GenBank/DDBJ whole genome shotgun (WGS) entry which is preliminary data.</text>
</comment>
<evidence type="ECO:0000256" key="7">
    <source>
        <dbReference type="SAM" id="Phobius"/>
    </source>
</evidence>
<evidence type="ECO:0000256" key="2">
    <source>
        <dbReference type="ARBA" id="ARBA00009772"/>
    </source>
</evidence>